<dbReference type="Proteomes" id="UP001178508">
    <property type="component" value="Chromosome 20"/>
</dbReference>
<dbReference type="EMBL" id="OY660883">
    <property type="protein sequence ID" value="CAJ1082386.1"/>
    <property type="molecule type" value="Genomic_DNA"/>
</dbReference>
<name>A0AAV1H8W7_XYRNO</name>
<organism evidence="3 4">
    <name type="scientific">Xyrichtys novacula</name>
    <name type="common">Pearly razorfish</name>
    <name type="synonym">Hemipteronotus novacula</name>
    <dbReference type="NCBI Taxonomy" id="13765"/>
    <lineage>
        <taxon>Eukaryota</taxon>
        <taxon>Metazoa</taxon>
        <taxon>Chordata</taxon>
        <taxon>Craniata</taxon>
        <taxon>Vertebrata</taxon>
        <taxon>Euteleostomi</taxon>
        <taxon>Actinopterygii</taxon>
        <taxon>Neopterygii</taxon>
        <taxon>Teleostei</taxon>
        <taxon>Neoteleostei</taxon>
        <taxon>Acanthomorphata</taxon>
        <taxon>Eupercaria</taxon>
        <taxon>Labriformes</taxon>
        <taxon>Labridae</taxon>
        <taxon>Xyrichtys</taxon>
    </lineage>
</organism>
<evidence type="ECO:0000256" key="2">
    <source>
        <dbReference type="SAM" id="SignalP"/>
    </source>
</evidence>
<feature type="compositionally biased region" description="Basic residues" evidence="1">
    <location>
        <begin position="152"/>
        <end position="161"/>
    </location>
</feature>
<sequence length="186" mass="21299">MYLFHFCSLSHTVTVNSQPLLCIRLLALLLLPLSQSCESQRPPTEVRDDYMAIVQTLLIKTEENIATLLQNSTCPELRHRPQRCSGSQNQQDVVSTLHTLNCEMKNSKSAVTEKLARDIGQSIRCSCPERPTKTPNVTSKRKRSAKGEGRRKEHRKSKRERKLCKAKVILSHMTECYEMLNFILET</sequence>
<evidence type="ECO:0000313" key="3">
    <source>
        <dbReference type="EMBL" id="CAJ1082386.1"/>
    </source>
</evidence>
<dbReference type="AlphaFoldDB" id="A0AAV1H8W7"/>
<feature type="region of interest" description="Disordered" evidence="1">
    <location>
        <begin position="127"/>
        <end position="161"/>
    </location>
</feature>
<gene>
    <name evidence="3" type="ORF">XNOV1_A024810</name>
</gene>
<proteinExistence type="predicted"/>
<protein>
    <submittedName>
        <fullName evidence="3">Interleukin-7</fullName>
    </submittedName>
</protein>
<feature type="signal peptide" evidence="2">
    <location>
        <begin position="1"/>
        <end position="39"/>
    </location>
</feature>
<feature type="chain" id="PRO_5043998861" evidence="2">
    <location>
        <begin position="40"/>
        <end position="186"/>
    </location>
</feature>
<evidence type="ECO:0000256" key="1">
    <source>
        <dbReference type="SAM" id="MobiDB-lite"/>
    </source>
</evidence>
<keyword evidence="2" id="KW-0732">Signal</keyword>
<accession>A0AAV1H8W7</accession>
<keyword evidence="4" id="KW-1185">Reference proteome</keyword>
<evidence type="ECO:0000313" key="4">
    <source>
        <dbReference type="Proteomes" id="UP001178508"/>
    </source>
</evidence>
<reference evidence="3" key="1">
    <citation type="submission" date="2023-08" db="EMBL/GenBank/DDBJ databases">
        <authorList>
            <person name="Alioto T."/>
            <person name="Alioto T."/>
            <person name="Gomez Garrido J."/>
        </authorList>
    </citation>
    <scope>NUCLEOTIDE SEQUENCE</scope>
</reference>